<dbReference type="PANTHER" id="PTHR38011:SF7">
    <property type="entry name" value="2,5-DIAMINO-6-RIBOSYLAMINO-4(3H)-PYRIMIDINONE 5'-PHOSPHATE REDUCTASE"/>
    <property type="match status" value="1"/>
</dbReference>
<dbReference type="SUPFAM" id="SSF53597">
    <property type="entry name" value="Dihydrofolate reductase-like"/>
    <property type="match status" value="1"/>
</dbReference>
<keyword evidence="2" id="KW-0521">NADP</keyword>
<dbReference type="Proteomes" id="UP000218899">
    <property type="component" value="Chromosome"/>
</dbReference>
<dbReference type="PANTHER" id="PTHR38011">
    <property type="entry name" value="DIHYDROFOLATE REDUCTASE FAMILY PROTEIN (AFU_ORTHOLOGUE AFUA_8G06820)"/>
    <property type="match status" value="1"/>
</dbReference>
<evidence type="ECO:0000313" key="5">
    <source>
        <dbReference type="EMBL" id="BAU47957.1"/>
    </source>
</evidence>
<dbReference type="Pfam" id="PF01872">
    <property type="entry name" value="RibD_C"/>
    <property type="match status" value="1"/>
</dbReference>
<dbReference type="GO" id="GO:0009231">
    <property type="term" value="P:riboflavin biosynthetic process"/>
    <property type="evidence" value="ECO:0007669"/>
    <property type="project" value="InterPro"/>
</dbReference>
<dbReference type="RefSeq" id="WP_096460515.1">
    <property type="nucleotide sequence ID" value="NZ_AP014936.1"/>
</dbReference>
<evidence type="ECO:0000256" key="2">
    <source>
        <dbReference type="ARBA" id="ARBA00022857"/>
    </source>
</evidence>
<dbReference type="InterPro" id="IPR002734">
    <property type="entry name" value="RibDG_C"/>
</dbReference>
<evidence type="ECO:0000256" key="1">
    <source>
        <dbReference type="ARBA" id="ARBA00005104"/>
    </source>
</evidence>
<organism evidence="5 6">
    <name type="scientific">Sulfurifustis variabilis</name>
    <dbReference type="NCBI Taxonomy" id="1675686"/>
    <lineage>
        <taxon>Bacteria</taxon>
        <taxon>Pseudomonadati</taxon>
        <taxon>Pseudomonadota</taxon>
        <taxon>Gammaproteobacteria</taxon>
        <taxon>Acidiferrobacterales</taxon>
        <taxon>Acidiferrobacteraceae</taxon>
        <taxon>Sulfurifustis</taxon>
    </lineage>
</organism>
<accession>A0A1B4VDG9</accession>
<dbReference type="EMBL" id="AP014936">
    <property type="protein sequence ID" value="BAU47957.1"/>
    <property type="molecule type" value="Genomic_DNA"/>
</dbReference>
<dbReference type="GO" id="GO:0008703">
    <property type="term" value="F:5-amino-6-(5-phosphoribosylamino)uracil reductase activity"/>
    <property type="evidence" value="ECO:0007669"/>
    <property type="project" value="InterPro"/>
</dbReference>
<dbReference type="AlphaFoldDB" id="A0A1B4VDG9"/>
<proteinExistence type="predicted"/>
<dbReference type="InterPro" id="IPR024072">
    <property type="entry name" value="DHFR-like_dom_sf"/>
</dbReference>
<dbReference type="OrthoDB" id="5563679at2"/>
<reference evidence="5 6" key="1">
    <citation type="submission" date="2015-08" db="EMBL/GenBank/DDBJ databases">
        <title>Complete genome sequence of Sulfurifustis variabilis.</title>
        <authorList>
            <person name="Miura A."/>
            <person name="Kojima H."/>
            <person name="Fukui M."/>
        </authorList>
    </citation>
    <scope>NUCLEOTIDE SEQUENCE [LARGE SCALE GENOMIC DNA]</scope>
    <source>
        <strain evidence="6">skN76</strain>
    </source>
</reference>
<evidence type="ECO:0000259" key="4">
    <source>
        <dbReference type="Pfam" id="PF01872"/>
    </source>
</evidence>
<protein>
    <submittedName>
        <fullName evidence="5">Pyrimidine reductase</fullName>
    </submittedName>
</protein>
<gene>
    <name evidence="5" type="ORF">SVA_1392</name>
</gene>
<dbReference type="InterPro" id="IPR050765">
    <property type="entry name" value="Riboflavin_Biosynth_HTPR"/>
</dbReference>
<keyword evidence="3" id="KW-0560">Oxidoreductase</keyword>
<dbReference type="Gene3D" id="3.40.430.10">
    <property type="entry name" value="Dihydrofolate Reductase, subunit A"/>
    <property type="match status" value="1"/>
</dbReference>
<feature type="domain" description="Bacterial bifunctional deaminase-reductase C-terminal" evidence="4">
    <location>
        <begin position="36"/>
        <end position="260"/>
    </location>
</feature>
<sequence>MDAPLTRLYPAPSASVPLTGLYLAHRLRERAPADRPYVYTNYVVSLDGRISLEEPARDRRRPPPAITNPRDWRLYLELATQADAVLTSGRRLREIAGEGRDTIRCVAETAKGDLAAWRQAHGLPPHPRCLALSTTLDFPADGLAAPPGSELAILVGSGADARQARGFERAGIDVRRFDHPRVRGADVVGYARERGIRTLYAIGGPEVLHTLLAARLLDRLYLTTALLALGGEAFDSLVRGETLVPPYRFRLRELYLDGAGAHGSEQLFATCERDDSGREGHAPIDSP</sequence>
<keyword evidence="6" id="KW-1185">Reference proteome</keyword>
<evidence type="ECO:0000313" key="6">
    <source>
        <dbReference type="Proteomes" id="UP000218899"/>
    </source>
</evidence>
<comment type="pathway">
    <text evidence="1">Cofactor biosynthesis; riboflavin biosynthesis.</text>
</comment>
<name>A0A1B4VDG9_9GAMM</name>
<evidence type="ECO:0000256" key="3">
    <source>
        <dbReference type="ARBA" id="ARBA00023002"/>
    </source>
</evidence>
<dbReference type="KEGG" id="sva:SVA_1392"/>